<keyword evidence="1" id="KW-0472">Membrane</keyword>
<dbReference type="Pfam" id="PF13962">
    <property type="entry name" value="PGG"/>
    <property type="match status" value="1"/>
</dbReference>
<keyword evidence="1" id="KW-1133">Transmembrane helix</keyword>
<feature type="domain" description="PGG" evidence="2">
    <location>
        <begin position="33"/>
        <end position="108"/>
    </location>
</feature>
<feature type="transmembrane region" description="Helical" evidence="1">
    <location>
        <begin position="42"/>
        <end position="61"/>
    </location>
</feature>
<organism evidence="3 4">
    <name type="scientific">Parasponia andersonii</name>
    <name type="common">Sponia andersonii</name>
    <dbReference type="NCBI Taxonomy" id="3476"/>
    <lineage>
        <taxon>Eukaryota</taxon>
        <taxon>Viridiplantae</taxon>
        <taxon>Streptophyta</taxon>
        <taxon>Embryophyta</taxon>
        <taxon>Tracheophyta</taxon>
        <taxon>Spermatophyta</taxon>
        <taxon>Magnoliopsida</taxon>
        <taxon>eudicotyledons</taxon>
        <taxon>Gunneridae</taxon>
        <taxon>Pentapetalae</taxon>
        <taxon>rosids</taxon>
        <taxon>fabids</taxon>
        <taxon>Rosales</taxon>
        <taxon>Cannabaceae</taxon>
        <taxon>Parasponia</taxon>
    </lineage>
</organism>
<dbReference type="InterPro" id="IPR026961">
    <property type="entry name" value="PGG_dom"/>
</dbReference>
<evidence type="ECO:0000259" key="2">
    <source>
        <dbReference type="Pfam" id="PF13962"/>
    </source>
</evidence>
<keyword evidence="1" id="KW-0812">Transmembrane</keyword>
<sequence>MPPHFFLRANKDGETPEEIFTKTHKDLVKEGGEWLTSTSTSCSVVATLIATIAFGSSITFPRGTDSLSGKLTLENQPSFELFAVSSLIALCFSVTPLIMSLAILTSHHQEKDRLK</sequence>
<proteinExistence type="predicted"/>
<evidence type="ECO:0000313" key="3">
    <source>
        <dbReference type="EMBL" id="PON54443.1"/>
    </source>
</evidence>
<evidence type="ECO:0000313" key="4">
    <source>
        <dbReference type="Proteomes" id="UP000237105"/>
    </source>
</evidence>
<reference evidence="4" key="1">
    <citation type="submission" date="2016-06" db="EMBL/GenBank/DDBJ databases">
        <title>Parallel loss of symbiosis genes in relatives of nitrogen-fixing non-legume Parasponia.</title>
        <authorList>
            <person name="Van Velzen R."/>
            <person name="Holmer R."/>
            <person name="Bu F."/>
            <person name="Rutten L."/>
            <person name="Van Zeijl A."/>
            <person name="Liu W."/>
            <person name="Santuari L."/>
            <person name="Cao Q."/>
            <person name="Sharma T."/>
            <person name="Shen D."/>
            <person name="Roswanjaya Y."/>
            <person name="Wardhani T."/>
            <person name="Kalhor M.S."/>
            <person name="Jansen J."/>
            <person name="Van den Hoogen J."/>
            <person name="Gungor B."/>
            <person name="Hartog M."/>
            <person name="Hontelez J."/>
            <person name="Verver J."/>
            <person name="Yang W.-C."/>
            <person name="Schijlen E."/>
            <person name="Repin R."/>
            <person name="Schilthuizen M."/>
            <person name="Schranz E."/>
            <person name="Heidstra R."/>
            <person name="Miyata K."/>
            <person name="Fedorova E."/>
            <person name="Kohlen W."/>
            <person name="Bisseling T."/>
            <person name="Smit S."/>
            <person name="Geurts R."/>
        </authorList>
    </citation>
    <scope>NUCLEOTIDE SEQUENCE [LARGE SCALE GENOMIC DNA]</scope>
    <source>
        <strain evidence="4">cv. WU1-14</strain>
    </source>
</reference>
<protein>
    <submittedName>
        <fullName evidence="3">PGG domain containing protein</fullName>
    </submittedName>
</protein>
<comment type="caution">
    <text evidence="3">The sequence shown here is derived from an EMBL/GenBank/DDBJ whole genome shotgun (WGS) entry which is preliminary data.</text>
</comment>
<dbReference type="PANTHER" id="PTHR24177:SF103">
    <property type="entry name" value="PGG DOMAIN-CONTAINING PROTEIN"/>
    <property type="match status" value="1"/>
</dbReference>
<keyword evidence="4" id="KW-1185">Reference proteome</keyword>
<dbReference type="EMBL" id="JXTB01000195">
    <property type="protein sequence ID" value="PON54443.1"/>
    <property type="molecule type" value="Genomic_DNA"/>
</dbReference>
<dbReference type="STRING" id="3476.A0A2P5C043"/>
<dbReference type="OrthoDB" id="1868897at2759"/>
<evidence type="ECO:0000256" key="1">
    <source>
        <dbReference type="SAM" id="Phobius"/>
    </source>
</evidence>
<feature type="transmembrane region" description="Helical" evidence="1">
    <location>
        <begin position="81"/>
        <end position="105"/>
    </location>
</feature>
<gene>
    <name evidence="3" type="ORF">PanWU01x14_195220</name>
</gene>
<name>A0A2P5C043_PARAD</name>
<dbReference type="PANTHER" id="PTHR24177">
    <property type="entry name" value="CASKIN"/>
    <property type="match status" value="1"/>
</dbReference>
<dbReference type="Proteomes" id="UP000237105">
    <property type="component" value="Unassembled WGS sequence"/>
</dbReference>
<dbReference type="AlphaFoldDB" id="A0A2P5C043"/>
<accession>A0A2P5C043</accession>
<dbReference type="GO" id="GO:0016020">
    <property type="term" value="C:membrane"/>
    <property type="evidence" value="ECO:0007669"/>
    <property type="project" value="TreeGrafter"/>
</dbReference>